<feature type="transmembrane region" description="Helical" evidence="7">
    <location>
        <begin position="167"/>
        <end position="187"/>
    </location>
</feature>
<name>A0A1H7A9I9_9MICO</name>
<dbReference type="InterPro" id="IPR001851">
    <property type="entry name" value="ABC_transp_permease"/>
</dbReference>
<reference evidence="9" key="1">
    <citation type="submission" date="2016-10" db="EMBL/GenBank/DDBJ databases">
        <authorList>
            <person name="Varghese N."/>
        </authorList>
    </citation>
    <scope>NUCLEOTIDE SEQUENCE [LARGE SCALE GENOMIC DNA]</scope>
    <source>
        <strain evidence="9">DSM 24868</strain>
    </source>
</reference>
<keyword evidence="4 7" id="KW-1133">Transmembrane helix</keyword>
<evidence type="ECO:0000256" key="2">
    <source>
        <dbReference type="ARBA" id="ARBA00022475"/>
    </source>
</evidence>
<feature type="transmembrane region" description="Helical" evidence="7">
    <location>
        <begin position="218"/>
        <end position="236"/>
    </location>
</feature>
<feature type="transmembrane region" description="Helical" evidence="7">
    <location>
        <begin position="248"/>
        <end position="268"/>
    </location>
</feature>
<feature type="compositionally biased region" description="Polar residues" evidence="6">
    <location>
        <begin position="352"/>
        <end position="364"/>
    </location>
</feature>
<organism evidence="8 9">
    <name type="scientific">Demequina mangrovi</name>
    <dbReference type="NCBI Taxonomy" id="1043493"/>
    <lineage>
        <taxon>Bacteria</taxon>
        <taxon>Bacillati</taxon>
        <taxon>Actinomycetota</taxon>
        <taxon>Actinomycetes</taxon>
        <taxon>Micrococcales</taxon>
        <taxon>Demequinaceae</taxon>
        <taxon>Demequina</taxon>
    </lineage>
</organism>
<dbReference type="InterPro" id="IPR043428">
    <property type="entry name" value="LivM-like"/>
</dbReference>
<keyword evidence="3 7" id="KW-0812">Transmembrane</keyword>
<keyword evidence="9" id="KW-1185">Reference proteome</keyword>
<dbReference type="PANTHER" id="PTHR30482">
    <property type="entry name" value="HIGH-AFFINITY BRANCHED-CHAIN AMINO ACID TRANSPORT SYSTEM PERMEASE"/>
    <property type="match status" value="1"/>
</dbReference>
<evidence type="ECO:0000256" key="7">
    <source>
        <dbReference type="SAM" id="Phobius"/>
    </source>
</evidence>
<keyword evidence="2" id="KW-1003">Cell membrane</keyword>
<feature type="transmembrane region" description="Helical" evidence="7">
    <location>
        <begin position="51"/>
        <end position="69"/>
    </location>
</feature>
<dbReference type="STRING" id="1043493.SAMN05421637_2314"/>
<feature type="transmembrane region" description="Helical" evidence="7">
    <location>
        <begin position="99"/>
        <end position="118"/>
    </location>
</feature>
<gene>
    <name evidence="8" type="ORF">SAMN05421637_2314</name>
</gene>
<dbReference type="eggNOG" id="COG4177">
    <property type="taxonomic scope" value="Bacteria"/>
</dbReference>
<feature type="transmembrane region" description="Helical" evidence="7">
    <location>
        <begin position="21"/>
        <end position="39"/>
    </location>
</feature>
<feature type="region of interest" description="Disordered" evidence="6">
    <location>
        <begin position="341"/>
        <end position="364"/>
    </location>
</feature>
<dbReference type="RefSeq" id="WP_052405824.1">
    <property type="nucleotide sequence ID" value="NZ_BBLU01000007.1"/>
</dbReference>
<evidence type="ECO:0000256" key="5">
    <source>
        <dbReference type="ARBA" id="ARBA00023136"/>
    </source>
</evidence>
<protein>
    <submittedName>
        <fullName evidence="8">Amino acid/amide ABC transporter membrane protein 2, HAAT family</fullName>
    </submittedName>
</protein>
<keyword evidence="5 7" id="KW-0472">Membrane</keyword>
<dbReference type="Proteomes" id="UP000183315">
    <property type="component" value="Unassembled WGS sequence"/>
</dbReference>
<evidence type="ECO:0000313" key="8">
    <source>
        <dbReference type="EMBL" id="SEJ58722.1"/>
    </source>
</evidence>
<evidence type="ECO:0000256" key="3">
    <source>
        <dbReference type="ARBA" id="ARBA00022692"/>
    </source>
</evidence>
<dbReference type="AlphaFoldDB" id="A0A1H7A9I9"/>
<dbReference type="EMBL" id="FNZI01000005">
    <property type="protein sequence ID" value="SEJ58722.1"/>
    <property type="molecule type" value="Genomic_DNA"/>
</dbReference>
<evidence type="ECO:0000256" key="1">
    <source>
        <dbReference type="ARBA" id="ARBA00004651"/>
    </source>
</evidence>
<proteinExistence type="predicted"/>
<feature type="transmembrane region" description="Helical" evidence="7">
    <location>
        <begin position="288"/>
        <end position="308"/>
    </location>
</feature>
<dbReference type="Pfam" id="PF02653">
    <property type="entry name" value="BPD_transp_2"/>
    <property type="match status" value="1"/>
</dbReference>
<dbReference type="GO" id="GO:0015658">
    <property type="term" value="F:branched-chain amino acid transmembrane transporter activity"/>
    <property type="evidence" value="ECO:0007669"/>
    <property type="project" value="InterPro"/>
</dbReference>
<comment type="subcellular location">
    <subcellularLocation>
        <location evidence="1">Cell membrane</location>
        <topology evidence="1">Multi-pass membrane protein</topology>
    </subcellularLocation>
</comment>
<sequence>MEPLVPGQVRVDRLRRRMITVQIIGAGVIVALAMAPYVFEPAVTSQWIKLFYLITLATAWNLLAGFAGMVSVGQQAYIGLGAYGVFVFNDLGLDPYSSALVASVAIGVIAFALSFVAFRLRGGYFAIGTWVIAEAVRQIVIRFDSLGAGRGRGIEDYTADPVMRNLFTYWLALGILTATLIGSLFLLRSCMGVALQSIRDNELAARALGVDVSRAKRIVFVLAAVMAALAGSVICLQQIGVQSPSQIFSVSFSAFMIFMVLIGGIGTLEGPILGAIIYYVMDLWFSQMGLWYLVVLGVLAIAVTLFLPQGIWGALRARFDITLFPVGHRVVAVPHPAAPAPAAPAVRAPDPQNDTTAASATTEG</sequence>
<dbReference type="GO" id="GO:0005886">
    <property type="term" value="C:plasma membrane"/>
    <property type="evidence" value="ECO:0007669"/>
    <property type="project" value="UniProtKB-SubCell"/>
</dbReference>
<evidence type="ECO:0000313" key="9">
    <source>
        <dbReference type="Proteomes" id="UP000183315"/>
    </source>
</evidence>
<evidence type="ECO:0000256" key="6">
    <source>
        <dbReference type="SAM" id="MobiDB-lite"/>
    </source>
</evidence>
<accession>A0A1H7A9I9</accession>
<dbReference type="PANTHER" id="PTHR30482:SF17">
    <property type="entry name" value="ABC TRANSPORTER ATP-BINDING PROTEIN"/>
    <property type="match status" value="1"/>
</dbReference>
<dbReference type="OrthoDB" id="9814461at2"/>
<evidence type="ECO:0000256" key="4">
    <source>
        <dbReference type="ARBA" id="ARBA00022989"/>
    </source>
</evidence>
<dbReference type="CDD" id="cd06581">
    <property type="entry name" value="TM_PBP1_LivM_like"/>
    <property type="match status" value="1"/>
</dbReference>